<dbReference type="AlphaFoldDB" id="A0A498CNY6"/>
<dbReference type="InterPro" id="IPR017896">
    <property type="entry name" value="4Fe4S_Fe-S-bd"/>
</dbReference>
<dbReference type="Gene3D" id="1.10.1060.10">
    <property type="entry name" value="Alpha-helical ferredoxin"/>
    <property type="match status" value="1"/>
</dbReference>
<feature type="domain" description="4Fe-4S ferredoxin-type" evidence="4">
    <location>
        <begin position="902"/>
        <end position="932"/>
    </location>
</feature>
<accession>A0A498CNY6</accession>
<keyword evidence="6" id="KW-1185">Reference proteome</keyword>
<proteinExistence type="predicted"/>
<keyword evidence="1" id="KW-0479">Metal-binding</keyword>
<dbReference type="InterPro" id="IPR023753">
    <property type="entry name" value="FAD/NAD-binding_dom"/>
</dbReference>
<sequence length="1007" mass="109949">MSDRMRPIPFGQLMDWIIEEYQTYGSIFGVSKLVRHAENDPRLPLFGEQMEAPFGPAAGPHTQLAQNLIAAYAAGSRFFELKTVQTLDGEDLPVAKPCINAQDECYNVEWSTELRVPEAYDEYVKAWFALKLLSREWGLGSPDGFIFNMSVGYDLEGIKSPKIDAFIEGLKNAENTPVWAECRAWALEHLGRFQKLDARYVEEISPRVCTSITLSTLHGCPPQEIERIATYLLTEKGLNTFIKCNPTLLGYEYARETLDALGFDYIAFDDHHFKEDLQFEDAVPMIGRLQALADGRGLAFGVKLTNTFPVDIAAGELPGNEMYMSGRSLFPLTVSVAKMLSKAFDGKLRISYSGGADITNVEKLFAAGIWPITMATTLLKPGGYQRFTQIAERLRGCGDQPFAGVNTAKVSEYVEDAMGDPYYRKPIKPLPSRKMKKHVPLVDCFAAPCRAGCPIEQDIPAYLRLAGEGRHLDALRVITERNPLPFITGTICSHRCMDKCTRNFYEDSVRIREVKLEAAQNAYDELLKELRPAAPAKGKKVAVVGGGPAGISAAYFLARAGVPVTVFERKRQLGGIVRHVIPAFRIPTSAIEKDAALARAVGAQFELGAEIGSAQELLDRGYTDVILATGAWKPGKLPLEYGGAMNVIEFLERCKSDPDGLSLGENVVVIGGGNTAMDAARAAVRAPGVKKVRLVYRRSRRYMPADEEELALALSDGVEFCELLAPVGVRDGVLKCEKMVLGAPDASGRRSPVPTGETAEVPADTVIAAVGERVDTALYERCGVAVDSRGRAVVDPDTLETGVPHVYVAGDANRGPATVVEAIADATKAAKAIAGVTVETYTATNASPDYGRALAKKGTLCTDCASCTESQRCLECATVCECCADVCPNRANLAIRVPGRRMRQIVHVDGMCNECGNCATFCPYDSAPYRDKFTLFWSEADFADSGNEGFLLLDAERQLYRVRLDGQVADYAVGEEGCGLPDEIRQLITAVWEGYRYLFGRQTVTTA</sequence>
<evidence type="ECO:0000256" key="2">
    <source>
        <dbReference type="ARBA" id="ARBA00023004"/>
    </source>
</evidence>
<dbReference type="InterPro" id="IPR036188">
    <property type="entry name" value="FAD/NAD-bd_sf"/>
</dbReference>
<gene>
    <name evidence="5" type="primary">ygfK</name>
    <name evidence="5" type="ORF">D4A47_04765</name>
</gene>
<dbReference type="Pfam" id="PF07992">
    <property type="entry name" value="Pyr_redox_2"/>
    <property type="match status" value="1"/>
</dbReference>
<dbReference type="Gene3D" id="3.40.50.720">
    <property type="entry name" value="NAD(P)-binding Rossmann-like Domain"/>
    <property type="match status" value="1"/>
</dbReference>
<reference evidence="5 6" key="1">
    <citation type="submission" date="2018-10" db="EMBL/GenBank/DDBJ databases">
        <title>Anaerotruncus faecis sp. nov., isolated from human feces.</title>
        <authorList>
            <person name="Wang Y.-J."/>
        </authorList>
    </citation>
    <scope>NUCLEOTIDE SEQUENCE [LARGE SCALE GENOMIC DNA]</scope>
    <source>
        <strain evidence="5 6">22A2-44</strain>
    </source>
</reference>
<dbReference type="InterPro" id="IPR017701">
    <property type="entry name" value="Se_rdtase_YgfK"/>
</dbReference>
<dbReference type="InterPro" id="IPR017900">
    <property type="entry name" value="4Fe4S_Fe_S_CS"/>
</dbReference>
<dbReference type="NCBIfam" id="TIGR03315">
    <property type="entry name" value="Se_ygfK"/>
    <property type="match status" value="1"/>
</dbReference>
<name>A0A498CNY6_9FIRM</name>
<dbReference type="PRINTS" id="PR00419">
    <property type="entry name" value="ADXRDTASE"/>
</dbReference>
<dbReference type="SUPFAM" id="SSF46548">
    <property type="entry name" value="alpha-helical ferredoxin"/>
    <property type="match status" value="1"/>
</dbReference>
<dbReference type="SUPFAM" id="SSF51971">
    <property type="entry name" value="Nucleotide-binding domain"/>
    <property type="match status" value="2"/>
</dbReference>
<evidence type="ECO:0000313" key="5">
    <source>
        <dbReference type="EMBL" id="RLL12726.1"/>
    </source>
</evidence>
<protein>
    <submittedName>
        <fullName evidence="5">Putative selenate reductase subunit YgfK</fullName>
    </submittedName>
</protein>
<comment type="caution">
    <text evidence="5">The sequence shown here is derived from an EMBL/GenBank/DDBJ whole genome shotgun (WGS) entry which is preliminary data.</text>
</comment>
<dbReference type="EMBL" id="RCHT01000005">
    <property type="protein sequence ID" value="RLL12726.1"/>
    <property type="molecule type" value="Genomic_DNA"/>
</dbReference>
<dbReference type="SUPFAM" id="SSF51395">
    <property type="entry name" value="FMN-linked oxidoreductases"/>
    <property type="match status" value="1"/>
</dbReference>
<dbReference type="Proteomes" id="UP000276301">
    <property type="component" value="Unassembled WGS sequence"/>
</dbReference>
<evidence type="ECO:0000313" key="6">
    <source>
        <dbReference type="Proteomes" id="UP000276301"/>
    </source>
</evidence>
<evidence type="ECO:0000259" key="4">
    <source>
        <dbReference type="PROSITE" id="PS51379"/>
    </source>
</evidence>
<dbReference type="PANTHER" id="PTHR42783:SF3">
    <property type="entry name" value="GLUTAMATE SYNTHASE [NADPH] SMALL CHAIN-RELATED"/>
    <property type="match status" value="1"/>
</dbReference>
<dbReference type="PROSITE" id="PS51379">
    <property type="entry name" value="4FE4S_FER_2"/>
    <property type="match status" value="1"/>
</dbReference>
<dbReference type="GO" id="GO:0016491">
    <property type="term" value="F:oxidoreductase activity"/>
    <property type="evidence" value="ECO:0007669"/>
    <property type="project" value="InterPro"/>
</dbReference>
<dbReference type="GO" id="GO:0046872">
    <property type="term" value="F:metal ion binding"/>
    <property type="evidence" value="ECO:0007669"/>
    <property type="project" value="UniProtKB-KW"/>
</dbReference>
<dbReference type="PANTHER" id="PTHR42783">
    <property type="entry name" value="GLUTAMATE SYNTHASE [NADPH] SMALL CHAIN"/>
    <property type="match status" value="1"/>
</dbReference>
<organism evidence="5 6">
    <name type="scientific">Anaerotruncus massiliensis</name>
    <name type="common">ex Liu et al. 2021</name>
    <dbReference type="NCBI Taxonomy" id="2321404"/>
    <lineage>
        <taxon>Bacteria</taxon>
        <taxon>Bacillati</taxon>
        <taxon>Bacillota</taxon>
        <taxon>Clostridia</taxon>
        <taxon>Eubacteriales</taxon>
        <taxon>Oscillospiraceae</taxon>
        <taxon>Anaerotruncus</taxon>
    </lineage>
</organism>
<keyword evidence="3" id="KW-0411">Iron-sulfur</keyword>
<evidence type="ECO:0000256" key="3">
    <source>
        <dbReference type="ARBA" id="ARBA00023014"/>
    </source>
</evidence>
<dbReference type="InterPro" id="IPR009051">
    <property type="entry name" value="Helical_ferredxn"/>
</dbReference>
<dbReference type="GO" id="GO:0051536">
    <property type="term" value="F:iron-sulfur cluster binding"/>
    <property type="evidence" value="ECO:0007669"/>
    <property type="project" value="UniProtKB-KW"/>
</dbReference>
<dbReference type="InterPro" id="IPR028261">
    <property type="entry name" value="DPD_II"/>
</dbReference>
<dbReference type="Pfam" id="PF14691">
    <property type="entry name" value="Fer4_20"/>
    <property type="match status" value="1"/>
</dbReference>
<keyword evidence="2" id="KW-0408">Iron</keyword>
<evidence type="ECO:0000256" key="1">
    <source>
        <dbReference type="ARBA" id="ARBA00022723"/>
    </source>
</evidence>
<dbReference type="RefSeq" id="WP_121586381.1">
    <property type="nucleotide sequence ID" value="NZ_RCHT01000005.1"/>
</dbReference>
<dbReference type="PROSITE" id="PS00198">
    <property type="entry name" value="4FE4S_FER_1"/>
    <property type="match status" value="1"/>
</dbReference>
<dbReference type="SUPFAM" id="SSF54862">
    <property type="entry name" value="4Fe-4S ferredoxins"/>
    <property type="match status" value="1"/>
</dbReference>
<dbReference type="Gene3D" id="3.50.50.60">
    <property type="entry name" value="FAD/NAD(P)-binding domain"/>
    <property type="match status" value="1"/>
</dbReference>